<dbReference type="RefSeq" id="WP_281737177.1">
    <property type="nucleotide sequence ID" value="NZ_JAKETQ010000004.1"/>
</dbReference>
<comment type="caution">
    <text evidence="1">The sequence shown here is derived from an EMBL/GenBank/DDBJ whole genome shotgun (WGS) entry which is preliminary data.</text>
</comment>
<evidence type="ECO:0000313" key="1">
    <source>
        <dbReference type="EMBL" id="MCI0129236.1"/>
    </source>
</evidence>
<reference evidence="1" key="1">
    <citation type="submission" date="2022-03" db="EMBL/GenBank/DDBJ databases">
        <title>The complete genome sequence of a Methyloterrigena soli.</title>
        <authorList>
            <person name="Zi Z."/>
        </authorList>
    </citation>
    <scope>NUCLEOTIDE SEQUENCE</scope>
    <source>
        <strain evidence="1">M48</strain>
    </source>
</reference>
<accession>A0AA41UID5</accession>
<sequence length="220" mass="24076">MSDIAQISVATARIPQTYANAKTALYNCVSVDECQSWADKAAALASYAKQAKDEELMRMATRIRDRAIRRAGELLKQIEPKRGANQNIGAAADTKVLTRTDAAEQAGMSKRQAVTAIRVANVPAEQFEKLVESSTPPTVTKLAEMGTTPAPKPIIDLHGRDPGEFNRSLHFVGDVEEYARQAAEFDLERLLPGLIPAEAERLRAAIQKIDGVHDQIITRI</sequence>
<keyword evidence="2" id="KW-1185">Reference proteome</keyword>
<proteinExistence type="predicted"/>
<dbReference type="Proteomes" id="UP001156140">
    <property type="component" value="Unassembled WGS sequence"/>
</dbReference>
<name>A0AA41UID5_9HYPH</name>
<protein>
    <submittedName>
        <fullName evidence="1">Uncharacterized protein</fullName>
    </submittedName>
</protein>
<evidence type="ECO:0000313" key="2">
    <source>
        <dbReference type="Proteomes" id="UP001156140"/>
    </source>
</evidence>
<gene>
    <name evidence="1" type="ORF">ML536_20580</name>
</gene>
<dbReference type="EMBL" id="JALAZD010000004">
    <property type="protein sequence ID" value="MCI0129236.1"/>
    <property type="molecule type" value="Genomic_DNA"/>
</dbReference>
<organism evidence="1 2">
    <name type="scientific">Paradevosia shaoguanensis</name>
    <dbReference type="NCBI Taxonomy" id="1335043"/>
    <lineage>
        <taxon>Bacteria</taxon>
        <taxon>Pseudomonadati</taxon>
        <taxon>Pseudomonadota</taxon>
        <taxon>Alphaproteobacteria</taxon>
        <taxon>Hyphomicrobiales</taxon>
        <taxon>Devosiaceae</taxon>
        <taxon>Paradevosia</taxon>
    </lineage>
</organism>
<dbReference type="AlphaFoldDB" id="A0AA41UID5"/>